<dbReference type="InterPro" id="IPR026579">
    <property type="entry name" value="FtsQ"/>
</dbReference>
<dbReference type="PANTHER" id="PTHR35851:SF1">
    <property type="entry name" value="CELL DIVISION PROTEIN FTSQ"/>
    <property type="match status" value="1"/>
</dbReference>
<dbReference type="GO" id="GO:0005886">
    <property type="term" value="C:plasma membrane"/>
    <property type="evidence" value="ECO:0007669"/>
    <property type="project" value="UniProtKB-SubCell"/>
</dbReference>
<comment type="subunit">
    <text evidence="7">Part of a complex composed of FtsB, FtsL and FtsQ.</text>
</comment>
<accession>A0A7Y8GS18</accession>
<feature type="domain" description="POTRA" evidence="9">
    <location>
        <begin position="63"/>
        <end position="115"/>
    </location>
</feature>
<dbReference type="Gene3D" id="3.10.20.310">
    <property type="entry name" value="membrane protein fhac"/>
    <property type="match status" value="1"/>
</dbReference>
<dbReference type="InterPro" id="IPR013685">
    <property type="entry name" value="POTRA_FtsQ_type"/>
</dbReference>
<comment type="function">
    <text evidence="7">Essential cell division protein. May link together the upstream cell division proteins, which are predominantly cytoplasmic, with the downstream cell division proteins, which are predominantly periplasmic. May control correct divisome assembly.</text>
</comment>
<proteinExistence type="inferred from homology"/>
<evidence type="ECO:0000313" key="11">
    <source>
        <dbReference type="Proteomes" id="UP000545507"/>
    </source>
</evidence>
<evidence type="ECO:0000256" key="2">
    <source>
        <dbReference type="ARBA" id="ARBA00022519"/>
    </source>
</evidence>
<dbReference type="Pfam" id="PF08478">
    <property type="entry name" value="POTRA_1"/>
    <property type="match status" value="1"/>
</dbReference>
<feature type="domain" description="Cell division protein FtsQ/DivIB C-terminal" evidence="8">
    <location>
        <begin position="119"/>
        <end position="237"/>
    </location>
</feature>
<dbReference type="HAMAP" id="MF_00911">
    <property type="entry name" value="FtsQ_subfam"/>
    <property type="match status" value="1"/>
</dbReference>
<organism evidence="10 11">
    <name type="scientific">Hydrogenophaga aromaticivorans</name>
    <dbReference type="NCBI Taxonomy" id="2610898"/>
    <lineage>
        <taxon>Bacteria</taxon>
        <taxon>Pseudomonadati</taxon>
        <taxon>Pseudomonadota</taxon>
        <taxon>Betaproteobacteria</taxon>
        <taxon>Burkholderiales</taxon>
        <taxon>Comamonadaceae</taxon>
        <taxon>Hydrogenophaga</taxon>
    </lineage>
</organism>
<evidence type="ECO:0000259" key="8">
    <source>
        <dbReference type="Pfam" id="PF03799"/>
    </source>
</evidence>
<feature type="transmembrane region" description="Helical" evidence="7">
    <location>
        <begin position="12"/>
        <end position="37"/>
    </location>
</feature>
<keyword evidence="5 7" id="KW-1133">Transmembrane helix</keyword>
<evidence type="ECO:0000256" key="4">
    <source>
        <dbReference type="ARBA" id="ARBA00022692"/>
    </source>
</evidence>
<comment type="subcellular location">
    <subcellularLocation>
        <location evidence="7">Cell inner membrane</location>
        <topology evidence="7">Single-pass type II membrane protein</topology>
    </subcellularLocation>
    <text evidence="7">Localizes to the division septum.</text>
</comment>
<keyword evidence="4 7" id="KW-0812">Transmembrane</keyword>
<protein>
    <recommendedName>
        <fullName evidence="7">Cell division protein FtsQ</fullName>
    </recommendedName>
</protein>
<dbReference type="AlphaFoldDB" id="A0A7Y8GS18"/>
<dbReference type="PANTHER" id="PTHR35851">
    <property type="entry name" value="CELL DIVISION PROTEIN FTSQ"/>
    <property type="match status" value="1"/>
</dbReference>
<comment type="caution">
    <text evidence="10">The sequence shown here is derived from an EMBL/GenBank/DDBJ whole genome shotgun (WGS) entry which is preliminary data.</text>
</comment>
<keyword evidence="6 7" id="KW-0131">Cell cycle</keyword>
<keyword evidence="11" id="KW-1185">Reference proteome</keyword>
<keyword evidence="3 7" id="KW-0132">Cell division</keyword>
<evidence type="ECO:0000256" key="7">
    <source>
        <dbReference type="HAMAP-Rule" id="MF_00911"/>
    </source>
</evidence>
<sequence>MAQTDLPLDVKLMTMVTHALVMVFAVLCLGALANWVLRHPVWAVRAIAVHGEVDHQNAVGLRAQLATQMRSRLSGGLLAMDLQPVRQMFEAVPWVRQALVQREFPNRLRVTLEEHRAVAWWGQAGGGQLVNHLGEIFDASPDDGDGLPELAGPTARVGEVWALYQLLDAELERLDLGIERLELSERGSWRATLDNGARMELGRGTPEELLARARRFTATVSQLAERYPGAVQSVDLRYPNGYALRMRGVTTVNEEDAKPANNTR</sequence>
<evidence type="ECO:0000256" key="3">
    <source>
        <dbReference type="ARBA" id="ARBA00022618"/>
    </source>
</evidence>
<keyword evidence="1 7" id="KW-1003">Cell membrane</keyword>
<dbReference type="GO" id="GO:0032153">
    <property type="term" value="C:cell division site"/>
    <property type="evidence" value="ECO:0007669"/>
    <property type="project" value="UniProtKB-UniRule"/>
</dbReference>
<comment type="similarity">
    <text evidence="7">Belongs to the FtsQ/DivIB family. FtsQ subfamily.</text>
</comment>
<evidence type="ECO:0000259" key="9">
    <source>
        <dbReference type="Pfam" id="PF08478"/>
    </source>
</evidence>
<dbReference type="EMBL" id="VYGV01000001">
    <property type="protein sequence ID" value="NWF43747.1"/>
    <property type="molecule type" value="Genomic_DNA"/>
</dbReference>
<dbReference type="GO" id="GO:0043093">
    <property type="term" value="P:FtsZ-dependent cytokinesis"/>
    <property type="evidence" value="ECO:0007669"/>
    <property type="project" value="UniProtKB-UniRule"/>
</dbReference>
<name>A0A7Y8GS18_9BURK</name>
<gene>
    <name evidence="7" type="primary">ftsQ</name>
    <name evidence="10" type="ORF">F3K02_00505</name>
</gene>
<evidence type="ECO:0000313" key="10">
    <source>
        <dbReference type="EMBL" id="NWF43747.1"/>
    </source>
</evidence>
<dbReference type="GO" id="GO:0090529">
    <property type="term" value="P:cell septum assembly"/>
    <property type="evidence" value="ECO:0007669"/>
    <property type="project" value="InterPro"/>
</dbReference>
<dbReference type="Pfam" id="PF03799">
    <property type="entry name" value="FtsQ_DivIB_C"/>
    <property type="match status" value="1"/>
</dbReference>
<dbReference type="InterPro" id="IPR005548">
    <property type="entry name" value="Cell_div_FtsQ/DivIB_C"/>
</dbReference>
<keyword evidence="2 7" id="KW-0997">Cell inner membrane</keyword>
<dbReference type="Gene3D" id="3.40.50.11690">
    <property type="entry name" value="Cell division protein FtsQ/DivIB"/>
    <property type="match status" value="1"/>
</dbReference>
<dbReference type="RefSeq" id="WP_177132153.1">
    <property type="nucleotide sequence ID" value="NZ_VYGV01000001.1"/>
</dbReference>
<evidence type="ECO:0000256" key="5">
    <source>
        <dbReference type="ARBA" id="ARBA00022989"/>
    </source>
</evidence>
<reference evidence="10 11" key="1">
    <citation type="submission" date="2019-09" db="EMBL/GenBank/DDBJ databases">
        <title>Hydrogenophaga aromatica sp. nov., isolated from a para-xylene-degrading enrichment culture.</title>
        <authorList>
            <person name="Tancsics A."/>
            <person name="Banerjee S."/>
        </authorList>
    </citation>
    <scope>NUCLEOTIDE SEQUENCE [LARGE SCALE GENOMIC DNA]</scope>
    <source>
        <strain evidence="10 11">D2P1</strain>
    </source>
</reference>
<keyword evidence="7" id="KW-0472">Membrane</keyword>
<dbReference type="InterPro" id="IPR045335">
    <property type="entry name" value="FtsQ_C_sf"/>
</dbReference>
<evidence type="ECO:0000256" key="1">
    <source>
        <dbReference type="ARBA" id="ARBA00022475"/>
    </source>
</evidence>
<evidence type="ECO:0000256" key="6">
    <source>
        <dbReference type="ARBA" id="ARBA00023306"/>
    </source>
</evidence>
<dbReference type="Proteomes" id="UP000545507">
    <property type="component" value="Unassembled WGS sequence"/>
</dbReference>